<evidence type="ECO:0000259" key="4">
    <source>
        <dbReference type="PROSITE" id="PS50949"/>
    </source>
</evidence>
<dbReference type="GO" id="GO:0003700">
    <property type="term" value="F:DNA-binding transcription factor activity"/>
    <property type="evidence" value="ECO:0007669"/>
    <property type="project" value="InterPro"/>
</dbReference>
<dbReference type="SUPFAM" id="SSF53822">
    <property type="entry name" value="Periplasmic binding protein-like I"/>
    <property type="match status" value="1"/>
</dbReference>
<dbReference type="CDD" id="cd07377">
    <property type="entry name" value="WHTH_GntR"/>
    <property type="match status" value="1"/>
</dbReference>
<dbReference type="SUPFAM" id="SSF46785">
    <property type="entry name" value="Winged helix' DNA-binding domain"/>
    <property type="match status" value="1"/>
</dbReference>
<dbReference type="Proteomes" id="UP000279089">
    <property type="component" value="Unassembled WGS sequence"/>
</dbReference>
<dbReference type="InterPro" id="IPR036390">
    <property type="entry name" value="WH_DNA-bd_sf"/>
</dbReference>
<evidence type="ECO:0000313" key="5">
    <source>
        <dbReference type="EMBL" id="RPD41257.1"/>
    </source>
</evidence>
<keyword evidence="2" id="KW-0238">DNA-binding</keyword>
<keyword evidence="6" id="KW-1185">Reference proteome</keyword>
<dbReference type="PROSITE" id="PS50949">
    <property type="entry name" value="HTH_GNTR"/>
    <property type="match status" value="1"/>
</dbReference>
<dbReference type="InterPro" id="IPR000524">
    <property type="entry name" value="Tscrpt_reg_HTH_GntR"/>
</dbReference>
<dbReference type="Gene3D" id="1.10.10.10">
    <property type="entry name" value="Winged helix-like DNA-binding domain superfamily/Winged helix DNA-binding domain"/>
    <property type="match status" value="1"/>
</dbReference>
<reference evidence="6" key="1">
    <citation type="submission" date="2018-11" db="EMBL/GenBank/DDBJ databases">
        <title>Chitinophaga lutea sp.nov., isolate from arsenic contaminated soil.</title>
        <authorList>
            <person name="Zong Y."/>
        </authorList>
    </citation>
    <scope>NUCLEOTIDE SEQUENCE [LARGE SCALE GENOMIC DNA]</scope>
    <source>
        <strain evidence="6">YLT18</strain>
    </source>
</reference>
<evidence type="ECO:0000256" key="2">
    <source>
        <dbReference type="ARBA" id="ARBA00023125"/>
    </source>
</evidence>
<dbReference type="GO" id="GO:0003677">
    <property type="term" value="F:DNA binding"/>
    <property type="evidence" value="ECO:0007669"/>
    <property type="project" value="UniProtKB-KW"/>
</dbReference>
<evidence type="ECO:0000256" key="1">
    <source>
        <dbReference type="ARBA" id="ARBA00023015"/>
    </source>
</evidence>
<protein>
    <submittedName>
        <fullName evidence="5">GntR family transcriptional regulator</fullName>
    </submittedName>
</protein>
<sequence length="338" mass="38755">MQDIYEQIRELENIQGLSKHEQLVQGIINAINDKLIQRGDMLPSVNNLNKELGFARETIAKGYKELVNLGIVESKNRIGFYVKGENTEKNLRIALVFFAFDSFQEVFFKTFRDSLGTPATIDIYFHHNNIDVLESIIANVRGRYGMYVVAPIPHKRTADILATLPLNKFLMIDRYQALDGDFSYVVQEFGKSSYAAFSKLAPAIRKFRGMIHYHRPASDTPIEIIQAYKKFVKDFKIKSLIRTEYIPGSIEKGYVYFTINNAELWQMLKDAKAKSFRLGKDVGILSHNDEVVKEIIFDGITTYSTDFSIMAEKAAEFVLKREKIQEVIPTILLRRGSL</sequence>
<comment type="caution">
    <text evidence="5">The sequence shown here is derived from an EMBL/GenBank/DDBJ whole genome shotgun (WGS) entry which is preliminary data.</text>
</comment>
<proteinExistence type="predicted"/>
<dbReference type="PANTHER" id="PTHR38445:SF10">
    <property type="entry name" value="GNTR-FAMILY TRANSCRIPTIONAL REGULATOR"/>
    <property type="match status" value="1"/>
</dbReference>
<name>A0A3N4MHM2_9BACT</name>
<dbReference type="SMART" id="SM00345">
    <property type="entry name" value="HTH_GNTR"/>
    <property type="match status" value="1"/>
</dbReference>
<keyword evidence="3" id="KW-0804">Transcription</keyword>
<dbReference type="OrthoDB" id="742238at2"/>
<dbReference type="InterPro" id="IPR036388">
    <property type="entry name" value="WH-like_DNA-bd_sf"/>
</dbReference>
<dbReference type="EMBL" id="RMBX01000005">
    <property type="protein sequence ID" value="RPD41257.1"/>
    <property type="molecule type" value="Genomic_DNA"/>
</dbReference>
<evidence type="ECO:0000256" key="3">
    <source>
        <dbReference type="ARBA" id="ARBA00023163"/>
    </source>
</evidence>
<dbReference type="Pfam" id="PF00392">
    <property type="entry name" value="GntR"/>
    <property type="match status" value="1"/>
</dbReference>
<evidence type="ECO:0000313" key="6">
    <source>
        <dbReference type="Proteomes" id="UP000279089"/>
    </source>
</evidence>
<dbReference type="AlphaFoldDB" id="A0A3N4MHM2"/>
<dbReference type="PANTHER" id="PTHR38445">
    <property type="entry name" value="HTH-TYPE TRANSCRIPTIONAL REPRESSOR YTRA"/>
    <property type="match status" value="1"/>
</dbReference>
<organism evidence="5 6">
    <name type="scientific">Chitinophaga barathri</name>
    <dbReference type="NCBI Taxonomy" id="1647451"/>
    <lineage>
        <taxon>Bacteria</taxon>
        <taxon>Pseudomonadati</taxon>
        <taxon>Bacteroidota</taxon>
        <taxon>Chitinophagia</taxon>
        <taxon>Chitinophagales</taxon>
        <taxon>Chitinophagaceae</taxon>
        <taxon>Chitinophaga</taxon>
    </lineage>
</organism>
<accession>A0A3N4MHM2</accession>
<dbReference type="InterPro" id="IPR028082">
    <property type="entry name" value="Peripla_BP_I"/>
</dbReference>
<dbReference type="RefSeq" id="WP_120516441.1">
    <property type="nucleotide sequence ID" value="NZ_QXZY01000006.1"/>
</dbReference>
<feature type="domain" description="HTH gntR-type" evidence="4">
    <location>
        <begin position="17"/>
        <end position="85"/>
    </location>
</feature>
<gene>
    <name evidence="5" type="ORF">EG028_11305</name>
</gene>
<keyword evidence="1" id="KW-0805">Transcription regulation</keyword>